<gene>
    <name evidence="1" type="ORF">METZ01_LOCUS509221</name>
</gene>
<dbReference type="EMBL" id="UINC01226050">
    <property type="protein sequence ID" value="SVE56367.1"/>
    <property type="molecule type" value="Genomic_DNA"/>
</dbReference>
<sequence>MYKDRIIKLYRKIKQYEQFDPEVIYAKYKPLASSQELRKKRLYKLARAIHAEDFGEEYDFMYDSVFDKVDRDNGISPMNQEYINKYTKKRKRLGVKPLSESGMTTDGLPGKSSFNRTLTQAKEVLSILE</sequence>
<accession>A0A383EHN8</accession>
<name>A0A383EHN8_9ZZZZ</name>
<reference evidence="1" key="1">
    <citation type="submission" date="2018-05" db="EMBL/GenBank/DDBJ databases">
        <authorList>
            <person name="Lanie J.A."/>
            <person name="Ng W.-L."/>
            <person name="Kazmierczak K.M."/>
            <person name="Andrzejewski T.M."/>
            <person name="Davidsen T.M."/>
            <person name="Wayne K.J."/>
            <person name="Tettelin H."/>
            <person name="Glass J.I."/>
            <person name="Rusch D."/>
            <person name="Podicherti R."/>
            <person name="Tsui H.-C.T."/>
            <person name="Winkler M.E."/>
        </authorList>
    </citation>
    <scope>NUCLEOTIDE SEQUENCE</scope>
</reference>
<dbReference type="AlphaFoldDB" id="A0A383EHN8"/>
<organism evidence="1">
    <name type="scientific">marine metagenome</name>
    <dbReference type="NCBI Taxonomy" id="408172"/>
    <lineage>
        <taxon>unclassified sequences</taxon>
        <taxon>metagenomes</taxon>
        <taxon>ecological metagenomes</taxon>
    </lineage>
</organism>
<protein>
    <submittedName>
        <fullName evidence="1">Uncharacterized protein</fullName>
    </submittedName>
</protein>
<proteinExistence type="predicted"/>
<evidence type="ECO:0000313" key="1">
    <source>
        <dbReference type="EMBL" id="SVE56367.1"/>
    </source>
</evidence>